<gene>
    <name evidence="2" type="ORF">FocTR4_00005123</name>
</gene>
<proteinExistence type="predicted"/>
<organism evidence="2 3">
    <name type="scientific">Fusarium oxysporum f. sp. cubense</name>
    <dbReference type="NCBI Taxonomy" id="61366"/>
    <lineage>
        <taxon>Eukaryota</taxon>
        <taxon>Fungi</taxon>
        <taxon>Dikarya</taxon>
        <taxon>Ascomycota</taxon>
        <taxon>Pezizomycotina</taxon>
        <taxon>Sordariomycetes</taxon>
        <taxon>Hypocreomycetidae</taxon>
        <taxon>Hypocreales</taxon>
        <taxon>Nectriaceae</taxon>
        <taxon>Fusarium</taxon>
        <taxon>Fusarium oxysporum species complex</taxon>
    </lineage>
</organism>
<feature type="region of interest" description="Disordered" evidence="1">
    <location>
        <begin position="77"/>
        <end position="102"/>
    </location>
</feature>
<dbReference type="EMBL" id="VMNF01000004">
    <property type="protein sequence ID" value="TXC09654.1"/>
    <property type="molecule type" value="Genomic_DNA"/>
</dbReference>
<dbReference type="Proteomes" id="UP000321331">
    <property type="component" value="Unassembled WGS sequence"/>
</dbReference>
<evidence type="ECO:0000313" key="3">
    <source>
        <dbReference type="Proteomes" id="UP000321331"/>
    </source>
</evidence>
<protein>
    <submittedName>
        <fullName evidence="2">Uncharacterized protein</fullName>
    </submittedName>
</protein>
<evidence type="ECO:0000313" key="2">
    <source>
        <dbReference type="EMBL" id="TXC09654.1"/>
    </source>
</evidence>
<evidence type="ECO:0000256" key="1">
    <source>
        <dbReference type="SAM" id="MobiDB-lite"/>
    </source>
</evidence>
<name>A0A5C6TH62_FUSOC</name>
<reference evidence="2 3" key="1">
    <citation type="submission" date="2019-07" db="EMBL/GenBank/DDBJ databases">
        <title>The First High-Quality Draft Genome Sequence of the Causal Agent of the Current Panama Disease Epidemic.</title>
        <authorList>
            <person name="Warmington R.J."/>
            <person name="Kay W."/>
            <person name="Jeffries A."/>
            <person name="Bebber D."/>
            <person name="Moore K."/>
            <person name="Studholme D.J."/>
        </authorList>
    </citation>
    <scope>NUCLEOTIDE SEQUENCE [LARGE SCALE GENOMIC DNA]</scope>
    <source>
        <strain evidence="2 3">TR4</strain>
    </source>
</reference>
<sequence>MRGSFFSKVIESQGVASLSPSGLLTFNRYNPAKTDHADDRLFCANQLPPSSMPRTQDVRSLSTVHLQPFRLVPSAIRSGIRSTHTTDPPVCYSNDGSGAPRRMKTRIQPVVDKGDPPLRLTCYGNNTKLS</sequence>
<dbReference type="AlphaFoldDB" id="A0A5C6TH62"/>
<comment type="caution">
    <text evidence="2">The sequence shown here is derived from an EMBL/GenBank/DDBJ whole genome shotgun (WGS) entry which is preliminary data.</text>
</comment>
<accession>A0A5C6TH62</accession>